<protein>
    <submittedName>
        <fullName evidence="1">Uncharacterized protein</fullName>
    </submittedName>
</protein>
<keyword evidence="2" id="KW-1185">Reference proteome</keyword>
<accession>A0A4Q9KHG1</accession>
<reference evidence="1 2" key="1">
    <citation type="submission" date="2019-01" db="EMBL/GenBank/DDBJ databases">
        <title>Lactibacter flavus gen. nov., sp. nov., a novel bacterium of the family Propionibacteriaceae isolated from raw milk and dairy products.</title>
        <authorList>
            <person name="Huptas C."/>
            <person name="Wenning M."/>
            <person name="Breitenwieser F."/>
            <person name="Doll E."/>
            <person name="Von Neubeck M."/>
            <person name="Busse H.-J."/>
            <person name="Scherer S."/>
        </authorList>
    </citation>
    <scope>NUCLEOTIDE SEQUENCE [LARGE SCALE GENOMIC DNA]</scope>
    <source>
        <strain evidence="1 2">KCTC 33808</strain>
    </source>
</reference>
<name>A0A4Q9KHG1_9ACTN</name>
<organism evidence="1 2">
    <name type="scientific">Propioniciclava sinopodophylli</name>
    <dbReference type="NCBI Taxonomy" id="1837344"/>
    <lineage>
        <taxon>Bacteria</taxon>
        <taxon>Bacillati</taxon>
        <taxon>Actinomycetota</taxon>
        <taxon>Actinomycetes</taxon>
        <taxon>Propionibacteriales</taxon>
        <taxon>Propionibacteriaceae</taxon>
        <taxon>Propioniciclava</taxon>
    </lineage>
</organism>
<dbReference type="AlphaFoldDB" id="A0A4Q9KHG1"/>
<dbReference type="OrthoDB" id="3235632at2"/>
<sequence length="99" mass="10632">MTIGPAETVALLAVFGAIFLIMMRGPRTATAGENLASIFEEPSRPLPGQKARVWALATLYDAGVDADSDPVYAMKVLRQAEPRLSLVAAKALVDTINRY</sequence>
<evidence type="ECO:0000313" key="2">
    <source>
        <dbReference type="Proteomes" id="UP000292373"/>
    </source>
</evidence>
<dbReference type="RefSeq" id="WP_131166879.1">
    <property type="nucleotide sequence ID" value="NZ_CANLBI010000002.1"/>
</dbReference>
<proteinExistence type="predicted"/>
<evidence type="ECO:0000313" key="1">
    <source>
        <dbReference type="EMBL" id="TBT88751.1"/>
    </source>
</evidence>
<gene>
    <name evidence="1" type="ORF">ET989_02115</name>
</gene>
<comment type="caution">
    <text evidence="1">The sequence shown here is derived from an EMBL/GenBank/DDBJ whole genome shotgun (WGS) entry which is preliminary data.</text>
</comment>
<dbReference type="EMBL" id="SDMQ01000001">
    <property type="protein sequence ID" value="TBT88751.1"/>
    <property type="molecule type" value="Genomic_DNA"/>
</dbReference>
<dbReference type="Proteomes" id="UP000292373">
    <property type="component" value="Unassembled WGS sequence"/>
</dbReference>